<comment type="caution">
    <text evidence="6">The sequence shown here is derived from an EMBL/GenBank/DDBJ whole genome shotgun (WGS) entry which is preliminary data.</text>
</comment>
<dbReference type="GO" id="GO:0043565">
    <property type="term" value="F:sequence-specific DNA binding"/>
    <property type="evidence" value="ECO:0007669"/>
    <property type="project" value="TreeGrafter"/>
</dbReference>
<comment type="similarity">
    <text evidence="1">Belongs to the LysR transcriptional regulatory family.</text>
</comment>
<dbReference type="Pfam" id="PF00126">
    <property type="entry name" value="HTH_1"/>
    <property type="match status" value="1"/>
</dbReference>
<dbReference type="AlphaFoldDB" id="A0A9Q4XKH0"/>
<feature type="domain" description="HTH lysR-type" evidence="5">
    <location>
        <begin position="9"/>
        <end position="59"/>
    </location>
</feature>
<dbReference type="InterPro" id="IPR058163">
    <property type="entry name" value="LysR-type_TF_proteobact-type"/>
</dbReference>
<accession>A0A9Q4XKH0</accession>
<evidence type="ECO:0000256" key="3">
    <source>
        <dbReference type="ARBA" id="ARBA00023125"/>
    </source>
</evidence>
<dbReference type="RefSeq" id="WP_161590200.1">
    <property type="nucleotide sequence ID" value="NZ_RPBY01000001.1"/>
</dbReference>
<keyword evidence="4" id="KW-0804">Transcription</keyword>
<dbReference type="PROSITE" id="PS50931">
    <property type="entry name" value="HTH_LYSR"/>
    <property type="match status" value="1"/>
</dbReference>
<dbReference type="SUPFAM" id="SSF53850">
    <property type="entry name" value="Periplasmic binding protein-like II"/>
    <property type="match status" value="1"/>
</dbReference>
<dbReference type="PANTHER" id="PTHR30537:SF72">
    <property type="entry name" value="LYSR FAMILY TRANSCRIPTIONAL REGULATOR"/>
    <property type="match status" value="1"/>
</dbReference>
<dbReference type="CDD" id="cd08472">
    <property type="entry name" value="PBP2_CrgA_like_3"/>
    <property type="match status" value="1"/>
</dbReference>
<evidence type="ECO:0000259" key="5">
    <source>
        <dbReference type="PROSITE" id="PS50931"/>
    </source>
</evidence>
<evidence type="ECO:0000256" key="2">
    <source>
        <dbReference type="ARBA" id="ARBA00023015"/>
    </source>
</evidence>
<dbReference type="Pfam" id="PF03466">
    <property type="entry name" value="LysR_substrate"/>
    <property type="match status" value="1"/>
</dbReference>
<dbReference type="Gene3D" id="1.10.10.10">
    <property type="entry name" value="Winged helix-like DNA-binding domain superfamily/Winged helix DNA-binding domain"/>
    <property type="match status" value="1"/>
</dbReference>
<dbReference type="InterPro" id="IPR000847">
    <property type="entry name" value="LysR_HTH_N"/>
</dbReference>
<proteinExistence type="inferred from homology"/>
<reference evidence="6" key="1">
    <citation type="submission" date="2018-11" db="EMBL/GenBank/DDBJ databases">
        <title>Genomics analysis of Putative Virulence Factors on Adhesion and Cytotoxicity for Cronobacter spp.</title>
        <authorList>
            <person name="Cui J."/>
        </authorList>
    </citation>
    <scope>NUCLEOTIDE SEQUENCE</scope>
    <source>
        <strain evidence="6">SD69</strain>
    </source>
</reference>
<organism evidence="6 7">
    <name type="scientific">Cronobacter dublinensis</name>
    <dbReference type="NCBI Taxonomy" id="413497"/>
    <lineage>
        <taxon>Bacteria</taxon>
        <taxon>Pseudomonadati</taxon>
        <taxon>Pseudomonadota</taxon>
        <taxon>Gammaproteobacteria</taxon>
        <taxon>Enterobacterales</taxon>
        <taxon>Enterobacteriaceae</taxon>
        <taxon>Cronobacter</taxon>
    </lineage>
</organism>
<gene>
    <name evidence="6" type="ORF">EHJ13_01190</name>
</gene>
<dbReference type="GO" id="GO:0003700">
    <property type="term" value="F:DNA-binding transcription factor activity"/>
    <property type="evidence" value="ECO:0007669"/>
    <property type="project" value="InterPro"/>
</dbReference>
<dbReference type="InterPro" id="IPR036388">
    <property type="entry name" value="WH-like_DNA-bd_sf"/>
</dbReference>
<evidence type="ECO:0000256" key="4">
    <source>
        <dbReference type="ARBA" id="ARBA00023163"/>
    </source>
</evidence>
<evidence type="ECO:0000313" key="6">
    <source>
        <dbReference type="EMBL" id="NCH86080.1"/>
    </source>
</evidence>
<sequence length="301" mass="33388">MKNLEPLFIFARVAEMKSFTQAAESLGIQKGRASVVVRELEQQIGATLLTRTTRTVQLTEEGRAFYARARDLLSDAEELTSMFSHSTTSLRGRLRVDMPAVLAENVVIPALPRLLDAHPELELELSCTDRRVDLIQEGFDCVVRLGPIVDETLVARPLGKLRIINAASPDYLARVGVPQTPDDLIRQGHRMVHYMPSFSARPDGWEYPTEDGYQSLVLPGAVRVNSVQAYHNAGIAGLGLIQGGYSTLAPWMARGALVEVLPGFRPAPLDASFVIAHRRNLSPRVRAFMAWIEDVLQPYFD</sequence>
<dbReference type="PANTHER" id="PTHR30537">
    <property type="entry name" value="HTH-TYPE TRANSCRIPTIONAL REGULATOR"/>
    <property type="match status" value="1"/>
</dbReference>
<dbReference type="SUPFAM" id="SSF46785">
    <property type="entry name" value="Winged helix' DNA-binding domain"/>
    <property type="match status" value="1"/>
</dbReference>
<dbReference type="Gene3D" id="3.40.190.290">
    <property type="match status" value="1"/>
</dbReference>
<evidence type="ECO:0000313" key="7">
    <source>
        <dbReference type="Proteomes" id="UP000778262"/>
    </source>
</evidence>
<dbReference type="GO" id="GO:0006351">
    <property type="term" value="P:DNA-templated transcription"/>
    <property type="evidence" value="ECO:0007669"/>
    <property type="project" value="TreeGrafter"/>
</dbReference>
<name>A0A9Q4XKH0_9ENTR</name>
<dbReference type="InterPro" id="IPR005119">
    <property type="entry name" value="LysR_subst-bd"/>
</dbReference>
<keyword evidence="2" id="KW-0805">Transcription regulation</keyword>
<dbReference type="InterPro" id="IPR036390">
    <property type="entry name" value="WH_DNA-bd_sf"/>
</dbReference>
<dbReference type="Proteomes" id="UP000778262">
    <property type="component" value="Unassembled WGS sequence"/>
</dbReference>
<keyword evidence="3" id="KW-0238">DNA-binding</keyword>
<protein>
    <submittedName>
        <fullName evidence="6">LysR family transcriptional regulator</fullName>
    </submittedName>
</protein>
<evidence type="ECO:0000256" key="1">
    <source>
        <dbReference type="ARBA" id="ARBA00009437"/>
    </source>
</evidence>
<dbReference type="EMBL" id="RPBY01000001">
    <property type="protein sequence ID" value="NCH86080.1"/>
    <property type="molecule type" value="Genomic_DNA"/>
</dbReference>
<dbReference type="FunFam" id="1.10.10.10:FF:000001">
    <property type="entry name" value="LysR family transcriptional regulator"/>
    <property type="match status" value="1"/>
</dbReference>